<comment type="subcellular location">
    <subcellularLocation>
        <location evidence="1">Membrane</location>
        <topology evidence="1">Multi-pass membrane protein</topology>
    </subcellularLocation>
</comment>
<name>A0A3S0AAC9_9HYPH</name>
<feature type="binding site" evidence="6">
    <location>
        <position position="22"/>
    </location>
    <ligand>
        <name>Ca(2+)</name>
        <dbReference type="ChEBI" id="CHEBI:29108"/>
    </ligand>
</feature>
<keyword evidence="10" id="KW-1185">Reference proteome</keyword>
<evidence type="ECO:0000256" key="1">
    <source>
        <dbReference type="ARBA" id="ARBA00004141"/>
    </source>
</evidence>
<accession>A0A3S0AAC9</accession>
<dbReference type="GO" id="GO:0046872">
    <property type="term" value="F:metal ion binding"/>
    <property type="evidence" value="ECO:0007669"/>
    <property type="project" value="UniProtKB-KW"/>
</dbReference>
<proteinExistence type="predicted"/>
<keyword evidence="6" id="KW-0479">Metal-binding</keyword>
<sequence>MDTLFARIDAYCERTGPELWSEPVNAISNLAFFVAGFWGLREVRRHGAGLFAEILAWWVVAIGVGSTLFHSFANVLTVWMDVLPIAVFTLALTLFNLKRFVGLGWVPSVLALVVFFALAGLATAALPDWVRVATNGTSGYLPALLALTVFGALLVLRGHPAGRYNLAAAAILLVSAMFRSIDAEICEALPLGTHFLWHTLNGLLLGVLLAPVAWYGRPEYQPGTVPITGPHRP</sequence>
<reference evidence="9 10" key="1">
    <citation type="submission" date="2018-12" db="EMBL/GenBank/DDBJ databases">
        <title>Mesorhizobium carbonis sp. nov., isolated from coal mine water.</title>
        <authorList>
            <person name="Xin W."/>
            <person name="Xu Z."/>
            <person name="Xiang F."/>
            <person name="Zhang J."/>
            <person name="Xi L."/>
            <person name="Liu J."/>
        </authorList>
    </citation>
    <scope>NUCLEOTIDE SEQUENCE [LARGE SCALE GENOMIC DNA]</scope>
    <source>
        <strain evidence="9 10">B2.3</strain>
    </source>
</reference>
<evidence type="ECO:0008006" key="11">
    <source>
        <dbReference type="Google" id="ProtNLM"/>
    </source>
</evidence>
<keyword evidence="3" id="KW-0378">Hydrolase</keyword>
<evidence type="ECO:0000313" key="9">
    <source>
        <dbReference type="EMBL" id="RST88277.1"/>
    </source>
</evidence>
<feature type="transmembrane region" description="Helical" evidence="8">
    <location>
        <begin position="164"/>
        <end position="183"/>
    </location>
</feature>
<evidence type="ECO:0000256" key="7">
    <source>
        <dbReference type="PIRSR" id="PIRSR608901-2"/>
    </source>
</evidence>
<protein>
    <recommendedName>
        <fullName evidence="11">Ceramidase</fullName>
    </recommendedName>
</protein>
<gene>
    <name evidence="9" type="ORF">EJC49_00825</name>
</gene>
<keyword evidence="5 8" id="KW-0472">Membrane</keyword>
<dbReference type="GO" id="GO:0016811">
    <property type="term" value="F:hydrolase activity, acting on carbon-nitrogen (but not peptide) bonds, in linear amides"/>
    <property type="evidence" value="ECO:0007669"/>
    <property type="project" value="InterPro"/>
</dbReference>
<feature type="transmembrane region" description="Helical" evidence="8">
    <location>
        <begin position="50"/>
        <end position="72"/>
    </location>
</feature>
<dbReference type="GO" id="GO:0016020">
    <property type="term" value="C:membrane"/>
    <property type="evidence" value="ECO:0007669"/>
    <property type="project" value="UniProtKB-SubCell"/>
</dbReference>
<feature type="binding site" evidence="7">
    <location>
        <position position="70"/>
    </location>
    <ligand>
        <name>Zn(2+)</name>
        <dbReference type="ChEBI" id="CHEBI:29105"/>
        <note>catalytic</note>
    </ligand>
</feature>
<dbReference type="Proteomes" id="UP000278398">
    <property type="component" value="Unassembled WGS sequence"/>
</dbReference>
<evidence type="ECO:0000256" key="8">
    <source>
        <dbReference type="SAM" id="Phobius"/>
    </source>
</evidence>
<feature type="binding site" evidence="7">
    <location>
        <position position="198"/>
    </location>
    <ligand>
        <name>Zn(2+)</name>
        <dbReference type="ChEBI" id="CHEBI:29105"/>
        <note>catalytic</note>
    </ligand>
</feature>
<dbReference type="GO" id="GO:0006672">
    <property type="term" value="P:ceramide metabolic process"/>
    <property type="evidence" value="ECO:0007669"/>
    <property type="project" value="InterPro"/>
</dbReference>
<keyword evidence="2 8" id="KW-0812">Transmembrane</keyword>
<dbReference type="RefSeq" id="WP_126697552.1">
    <property type="nucleotide sequence ID" value="NZ_RWKW01000002.1"/>
</dbReference>
<feature type="transmembrane region" description="Helical" evidence="8">
    <location>
        <begin position="109"/>
        <end position="127"/>
    </location>
</feature>
<keyword evidence="6" id="KW-0106">Calcium</keyword>
<comment type="caution">
    <text evidence="9">The sequence shown here is derived from an EMBL/GenBank/DDBJ whole genome shotgun (WGS) entry which is preliminary data.</text>
</comment>
<comment type="cofactor">
    <cofactor evidence="7">
        <name>Zn(2+)</name>
        <dbReference type="ChEBI" id="CHEBI:29105"/>
    </cofactor>
</comment>
<evidence type="ECO:0000256" key="3">
    <source>
        <dbReference type="ARBA" id="ARBA00022801"/>
    </source>
</evidence>
<evidence type="ECO:0000256" key="2">
    <source>
        <dbReference type="ARBA" id="ARBA00022692"/>
    </source>
</evidence>
<dbReference type="Pfam" id="PF05875">
    <property type="entry name" value="Ceramidase"/>
    <property type="match status" value="1"/>
</dbReference>
<dbReference type="OrthoDB" id="277121at2"/>
<evidence type="ECO:0000256" key="4">
    <source>
        <dbReference type="ARBA" id="ARBA00022989"/>
    </source>
</evidence>
<dbReference type="AlphaFoldDB" id="A0A3S0AAC9"/>
<feature type="transmembrane region" description="Helical" evidence="8">
    <location>
        <begin position="139"/>
        <end position="157"/>
    </location>
</feature>
<evidence type="ECO:0000256" key="5">
    <source>
        <dbReference type="ARBA" id="ARBA00023136"/>
    </source>
</evidence>
<dbReference type="EMBL" id="RWKW01000002">
    <property type="protein sequence ID" value="RST88277.1"/>
    <property type="molecule type" value="Genomic_DNA"/>
</dbReference>
<keyword evidence="4 8" id="KW-1133">Transmembrane helix</keyword>
<evidence type="ECO:0000256" key="6">
    <source>
        <dbReference type="PIRSR" id="PIRSR608901-1"/>
    </source>
</evidence>
<feature type="binding site" evidence="7">
    <location>
        <position position="194"/>
    </location>
    <ligand>
        <name>Zn(2+)</name>
        <dbReference type="ChEBI" id="CHEBI:29105"/>
        <note>catalytic</note>
    </ligand>
</feature>
<dbReference type="InterPro" id="IPR008901">
    <property type="entry name" value="ACER"/>
</dbReference>
<feature type="transmembrane region" description="Helical" evidence="8">
    <location>
        <begin position="78"/>
        <end position="97"/>
    </location>
</feature>
<evidence type="ECO:0000313" key="10">
    <source>
        <dbReference type="Proteomes" id="UP000278398"/>
    </source>
</evidence>
<feature type="transmembrane region" description="Helical" evidence="8">
    <location>
        <begin position="195"/>
        <end position="215"/>
    </location>
</feature>
<keyword evidence="7" id="KW-0862">Zinc</keyword>
<organism evidence="9 10">
    <name type="scientific">Aquibium carbonis</name>
    <dbReference type="NCBI Taxonomy" id="2495581"/>
    <lineage>
        <taxon>Bacteria</taxon>
        <taxon>Pseudomonadati</taxon>
        <taxon>Pseudomonadota</taxon>
        <taxon>Alphaproteobacteria</taxon>
        <taxon>Hyphomicrobiales</taxon>
        <taxon>Phyllobacteriaceae</taxon>
        <taxon>Aquibium</taxon>
    </lineage>
</organism>